<dbReference type="PANTHER" id="PTHR31079:SF2">
    <property type="entry name" value="NAC DOMAIN CONTAINING PROTEIN 44-RELATED"/>
    <property type="match status" value="1"/>
</dbReference>
<dbReference type="InterPro" id="IPR044799">
    <property type="entry name" value="SOG1-like"/>
</dbReference>
<evidence type="ECO:0000256" key="5">
    <source>
        <dbReference type="SAM" id="MobiDB-lite"/>
    </source>
</evidence>
<dbReference type="AlphaFoldDB" id="A0AAV6WEH6"/>
<reference evidence="7" key="1">
    <citation type="submission" date="2019-10" db="EMBL/GenBank/DDBJ databases">
        <authorList>
            <person name="Zhang R."/>
            <person name="Pan Y."/>
            <person name="Wang J."/>
            <person name="Ma R."/>
            <person name="Yu S."/>
        </authorList>
    </citation>
    <scope>NUCLEOTIDE SEQUENCE</scope>
    <source>
        <strain evidence="7">LA-IB0</strain>
        <tissue evidence="7">Leaf</tissue>
    </source>
</reference>
<keyword evidence="2" id="KW-0238">DNA-binding</keyword>
<feature type="region of interest" description="Disordered" evidence="5">
    <location>
        <begin position="79"/>
        <end position="103"/>
    </location>
</feature>
<feature type="domain" description="NAC" evidence="6">
    <location>
        <begin position="1"/>
        <end position="56"/>
    </location>
</feature>
<dbReference type="PROSITE" id="PS51005">
    <property type="entry name" value="NAC"/>
    <property type="match status" value="1"/>
</dbReference>
<evidence type="ECO:0000256" key="3">
    <source>
        <dbReference type="ARBA" id="ARBA00023163"/>
    </source>
</evidence>
<keyword evidence="8" id="KW-1185">Reference proteome</keyword>
<dbReference type="GO" id="GO:0003700">
    <property type="term" value="F:DNA-binding transcription factor activity"/>
    <property type="evidence" value="ECO:0007669"/>
    <property type="project" value="InterPro"/>
</dbReference>
<dbReference type="PANTHER" id="PTHR31079">
    <property type="entry name" value="NAC DOMAIN-CONTAINING PROTEIN 73"/>
    <property type="match status" value="1"/>
</dbReference>
<organism evidence="7 8">
    <name type="scientific">Buddleja alternifolia</name>
    <dbReference type="NCBI Taxonomy" id="168488"/>
    <lineage>
        <taxon>Eukaryota</taxon>
        <taxon>Viridiplantae</taxon>
        <taxon>Streptophyta</taxon>
        <taxon>Embryophyta</taxon>
        <taxon>Tracheophyta</taxon>
        <taxon>Spermatophyta</taxon>
        <taxon>Magnoliopsida</taxon>
        <taxon>eudicotyledons</taxon>
        <taxon>Gunneridae</taxon>
        <taxon>Pentapetalae</taxon>
        <taxon>asterids</taxon>
        <taxon>lamiids</taxon>
        <taxon>Lamiales</taxon>
        <taxon>Scrophulariaceae</taxon>
        <taxon>Buddlejeae</taxon>
        <taxon>Buddleja</taxon>
    </lineage>
</organism>
<dbReference type="Proteomes" id="UP000826271">
    <property type="component" value="Unassembled WGS sequence"/>
</dbReference>
<dbReference type="GO" id="GO:0005634">
    <property type="term" value="C:nucleus"/>
    <property type="evidence" value="ECO:0007669"/>
    <property type="project" value="TreeGrafter"/>
</dbReference>
<keyword evidence="4" id="KW-0539">Nucleus</keyword>
<dbReference type="SUPFAM" id="SSF101941">
    <property type="entry name" value="NAC domain"/>
    <property type="match status" value="1"/>
</dbReference>
<evidence type="ECO:0000313" key="7">
    <source>
        <dbReference type="EMBL" id="KAG8366907.1"/>
    </source>
</evidence>
<gene>
    <name evidence="7" type="ORF">BUALT_Bualt16G0016700</name>
</gene>
<keyword evidence="1" id="KW-0805">Transcription regulation</keyword>
<dbReference type="InterPro" id="IPR036093">
    <property type="entry name" value="NAC_dom_sf"/>
</dbReference>
<name>A0AAV6WEH6_9LAMI</name>
<evidence type="ECO:0000313" key="8">
    <source>
        <dbReference type="Proteomes" id="UP000826271"/>
    </source>
</evidence>
<proteinExistence type="predicted"/>
<keyword evidence="3" id="KW-0804">Transcription</keyword>
<evidence type="ECO:0000256" key="2">
    <source>
        <dbReference type="ARBA" id="ARBA00023125"/>
    </source>
</evidence>
<evidence type="ECO:0000259" key="6">
    <source>
        <dbReference type="PROSITE" id="PS51005"/>
    </source>
</evidence>
<dbReference type="EMBL" id="WHWC01000016">
    <property type="protein sequence ID" value="KAG8366907.1"/>
    <property type="molecule type" value="Genomic_DNA"/>
</dbReference>
<evidence type="ECO:0000256" key="1">
    <source>
        <dbReference type="ARBA" id="ARBA00023015"/>
    </source>
</evidence>
<comment type="caution">
    <text evidence="7">The sequence shown here is derived from an EMBL/GenBank/DDBJ whole genome shotgun (WGS) entry which is preliminary data.</text>
</comment>
<dbReference type="InterPro" id="IPR003441">
    <property type="entry name" value="NAC-dom"/>
</dbReference>
<dbReference type="GO" id="GO:0000976">
    <property type="term" value="F:transcription cis-regulatory region binding"/>
    <property type="evidence" value="ECO:0007669"/>
    <property type="project" value="TreeGrafter"/>
</dbReference>
<evidence type="ECO:0000256" key="4">
    <source>
        <dbReference type="ARBA" id="ARBA00023242"/>
    </source>
</evidence>
<accession>A0AAV6WEH6</accession>
<protein>
    <recommendedName>
        <fullName evidence="6">NAC domain-containing protein</fullName>
    </recommendedName>
</protein>
<sequence length="223" mass="25226">MENGIQKGFKKIMVLYATSKRGSKPDKCNWVMHQYHLGKDEDEREGEYVVSKIFYQSQKESDKNESCLMIEESDMGTVEVIPRTPKTNTPDPPRPEKTPLSDCGSDDYIIQLQKAENFKKQSNPPCGSQLEEYPTYLVGETQAFDPSGSDSLLCNEIINSYAPFEDLRPNNASGDLHQRNGNNDASCGIADLDNIELDTPPDFPLNELQFPSQDSVFDWLDRM</sequence>
<dbReference type="Gene3D" id="2.170.150.80">
    <property type="entry name" value="NAC domain"/>
    <property type="match status" value="1"/>
</dbReference>